<gene>
    <name evidence="8 9" type="primary">LOC106750707</name>
</gene>
<dbReference type="SMART" id="SM00744">
    <property type="entry name" value="RINGv"/>
    <property type="match status" value="1"/>
</dbReference>
<dbReference type="GO" id="GO:0005634">
    <property type="term" value="C:nucleus"/>
    <property type="evidence" value="ECO:0007669"/>
    <property type="project" value="TreeGrafter"/>
</dbReference>
<evidence type="ECO:0000313" key="9">
    <source>
        <dbReference type="RefSeq" id="XP_014486706.1"/>
    </source>
</evidence>
<dbReference type="KEGG" id="dqu:106750707"/>
<protein>
    <submittedName>
        <fullName evidence="8 9">E3 ubiquitin-protein ligase TRAIP-like isoform X1</fullName>
    </submittedName>
</protein>
<keyword evidence="7" id="KW-1185">Reference proteome</keyword>
<evidence type="ECO:0000313" key="7">
    <source>
        <dbReference type="Proteomes" id="UP000515204"/>
    </source>
</evidence>
<feature type="coiled-coil region" evidence="5">
    <location>
        <begin position="99"/>
        <end position="164"/>
    </location>
</feature>
<keyword evidence="2 4" id="KW-0863">Zinc-finger</keyword>
<dbReference type="GO" id="GO:0008270">
    <property type="term" value="F:zinc ion binding"/>
    <property type="evidence" value="ECO:0007669"/>
    <property type="project" value="UniProtKB-KW"/>
</dbReference>
<dbReference type="PROSITE" id="PS50089">
    <property type="entry name" value="ZF_RING_2"/>
    <property type="match status" value="1"/>
</dbReference>
<evidence type="ECO:0000256" key="2">
    <source>
        <dbReference type="ARBA" id="ARBA00022771"/>
    </source>
</evidence>
<dbReference type="AlphaFoldDB" id="A0A6P3Y9P6"/>
<evidence type="ECO:0000256" key="5">
    <source>
        <dbReference type="SAM" id="Coils"/>
    </source>
</evidence>
<keyword evidence="3" id="KW-0862">Zinc</keyword>
<evidence type="ECO:0000256" key="4">
    <source>
        <dbReference type="PROSITE-ProRule" id="PRU00175"/>
    </source>
</evidence>
<dbReference type="RefSeq" id="XP_014486706.1">
    <property type="nucleotide sequence ID" value="XM_014631220.1"/>
</dbReference>
<dbReference type="InterPro" id="IPR011016">
    <property type="entry name" value="Znf_RING-CH"/>
</dbReference>
<dbReference type="GeneID" id="106750707"/>
<evidence type="ECO:0000259" key="6">
    <source>
        <dbReference type="PROSITE" id="PS50089"/>
    </source>
</evidence>
<dbReference type="InterPro" id="IPR013083">
    <property type="entry name" value="Znf_RING/FYVE/PHD"/>
</dbReference>
<dbReference type="InterPro" id="IPR001841">
    <property type="entry name" value="Znf_RING"/>
</dbReference>
<sequence>MYIVCTICRDNFIQSDDISVTPCGHVFHLNCLSRWLMRSNSCPECREETSQEKIQRLYVTFVNNETSSADSLSTQERIDSLKFQVMLNERNIKYYTTKSKTLEKQNAGLRQEVRKVESEMNKKNSTIYLLKEQMKTLKEKYMEHEALKCKLSQKEKEIENLKIVKTLLHGSVIDAEEAAEKTDRDTLIAYVKAMKRDMSTNAKQWELLYKHTKKCHSLLAEIDSKILITKTTRDKEYINNMTDTLHGIYKMEKLITSNLKACKHFGIQNSIPNGQKKLYENSPMDVQEVKIVSNKTNAKQETRTMMGTMVNNSANQEKCPISKKRMKLVSAVLHVSADDNSEM</sequence>
<proteinExistence type="predicted"/>
<keyword evidence="5" id="KW-0175">Coiled coil</keyword>
<evidence type="ECO:0000256" key="1">
    <source>
        <dbReference type="ARBA" id="ARBA00022723"/>
    </source>
</evidence>
<accession>A0A6P3Y9P6</accession>
<dbReference type="Pfam" id="PF13639">
    <property type="entry name" value="zf-RING_2"/>
    <property type="match status" value="1"/>
</dbReference>
<dbReference type="SUPFAM" id="SSF57850">
    <property type="entry name" value="RING/U-box"/>
    <property type="match status" value="1"/>
</dbReference>
<dbReference type="GO" id="GO:0016567">
    <property type="term" value="P:protein ubiquitination"/>
    <property type="evidence" value="ECO:0007669"/>
    <property type="project" value="TreeGrafter"/>
</dbReference>
<reference evidence="8 9" key="1">
    <citation type="submission" date="2025-04" db="UniProtKB">
        <authorList>
            <consortium name="RefSeq"/>
        </authorList>
    </citation>
    <scope>IDENTIFICATION</scope>
</reference>
<keyword evidence="1" id="KW-0479">Metal-binding</keyword>
<dbReference type="GO" id="GO:0090734">
    <property type="term" value="C:site of DNA damage"/>
    <property type="evidence" value="ECO:0007669"/>
    <property type="project" value="TreeGrafter"/>
</dbReference>
<dbReference type="Proteomes" id="UP000515204">
    <property type="component" value="Unplaced"/>
</dbReference>
<dbReference type="OrthoDB" id="8062037at2759"/>
<dbReference type="RefSeq" id="XP_014486704.1">
    <property type="nucleotide sequence ID" value="XM_014631218.1"/>
</dbReference>
<name>A0A6P3Y9P6_DINQU</name>
<dbReference type="GO" id="GO:0031297">
    <property type="term" value="P:replication fork processing"/>
    <property type="evidence" value="ECO:0007669"/>
    <property type="project" value="TreeGrafter"/>
</dbReference>
<dbReference type="PANTHER" id="PTHR46569:SF1">
    <property type="entry name" value="E3 UBIQUITIN-PROTEIN LIGASE RFWD3-RELATED"/>
    <property type="match status" value="1"/>
</dbReference>
<feature type="domain" description="RING-type" evidence="6">
    <location>
        <begin position="5"/>
        <end position="46"/>
    </location>
</feature>
<dbReference type="Gene3D" id="3.30.40.10">
    <property type="entry name" value="Zinc/RING finger domain, C3HC4 (zinc finger)"/>
    <property type="match status" value="1"/>
</dbReference>
<dbReference type="GO" id="GO:0061630">
    <property type="term" value="F:ubiquitin protein ligase activity"/>
    <property type="evidence" value="ECO:0007669"/>
    <property type="project" value="TreeGrafter"/>
</dbReference>
<dbReference type="PANTHER" id="PTHR46569">
    <property type="entry name" value="E3 UBIQUITIN-PROTEIN LIGASE TRAIP"/>
    <property type="match status" value="1"/>
</dbReference>
<evidence type="ECO:0000313" key="8">
    <source>
        <dbReference type="RefSeq" id="XP_014486704.1"/>
    </source>
</evidence>
<dbReference type="SMART" id="SM00184">
    <property type="entry name" value="RING"/>
    <property type="match status" value="1"/>
</dbReference>
<evidence type="ECO:0000256" key="3">
    <source>
        <dbReference type="ARBA" id="ARBA00022833"/>
    </source>
</evidence>
<dbReference type="InterPro" id="IPR052639">
    <property type="entry name" value="TRAIP_ubiq-protein_ligase"/>
</dbReference>
<organism evidence="7 8">
    <name type="scientific">Dinoponera quadriceps</name>
    <name type="common">South American ant</name>
    <dbReference type="NCBI Taxonomy" id="609295"/>
    <lineage>
        <taxon>Eukaryota</taxon>
        <taxon>Metazoa</taxon>
        <taxon>Ecdysozoa</taxon>
        <taxon>Arthropoda</taxon>
        <taxon>Hexapoda</taxon>
        <taxon>Insecta</taxon>
        <taxon>Pterygota</taxon>
        <taxon>Neoptera</taxon>
        <taxon>Endopterygota</taxon>
        <taxon>Hymenoptera</taxon>
        <taxon>Apocrita</taxon>
        <taxon>Aculeata</taxon>
        <taxon>Formicoidea</taxon>
        <taxon>Formicidae</taxon>
        <taxon>Ponerinae</taxon>
        <taxon>Ponerini</taxon>
        <taxon>Dinoponera</taxon>
    </lineage>
</organism>